<name>A0ABZ2NNA0_9BACI</name>
<proteinExistence type="predicted"/>
<evidence type="ECO:0000313" key="3">
    <source>
        <dbReference type="Proteomes" id="UP001377337"/>
    </source>
</evidence>
<dbReference type="Proteomes" id="UP001377337">
    <property type="component" value="Chromosome"/>
</dbReference>
<organism evidence="2 3">
    <name type="scientific">Metabacillus sediminis</name>
    <dbReference type="NCBI Taxonomy" id="3117746"/>
    <lineage>
        <taxon>Bacteria</taxon>
        <taxon>Bacillati</taxon>
        <taxon>Bacillota</taxon>
        <taxon>Bacilli</taxon>
        <taxon>Bacillales</taxon>
        <taxon>Bacillaceae</taxon>
        <taxon>Metabacillus</taxon>
    </lineage>
</organism>
<dbReference type="EMBL" id="CP147407">
    <property type="protein sequence ID" value="WXB98647.1"/>
    <property type="molecule type" value="Genomic_DNA"/>
</dbReference>
<protein>
    <submittedName>
        <fullName evidence="2">Enoyl-CoA hydratase/isomerase family protein</fullName>
    </submittedName>
</protein>
<dbReference type="InterPro" id="IPR029045">
    <property type="entry name" value="ClpP/crotonase-like_dom_sf"/>
</dbReference>
<dbReference type="Pfam" id="PF00378">
    <property type="entry name" value="ECH_1"/>
    <property type="match status" value="1"/>
</dbReference>
<dbReference type="RefSeq" id="WP_051860850.1">
    <property type="nucleotide sequence ID" value="NZ_CP147407.1"/>
</dbReference>
<accession>A0ABZ2NNA0</accession>
<dbReference type="PANTHER" id="PTHR11941">
    <property type="entry name" value="ENOYL-COA HYDRATASE-RELATED"/>
    <property type="match status" value="1"/>
</dbReference>
<dbReference type="SUPFAM" id="SSF52096">
    <property type="entry name" value="ClpP/crotonase"/>
    <property type="match status" value="1"/>
</dbReference>
<dbReference type="InterPro" id="IPR001753">
    <property type="entry name" value="Enoyl-CoA_hydra/iso"/>
</dbReference>
<reference evidence="2 3" key="1">
    <citation type="submission" date="2024-02" db="EMBL/GenBank/DDBJ databases">
        <title>Seven novel Bacillus-like species.</title>
        <authorList>
            <person name="Liu G."/>
        </authorList>
    </citation>
    <scope>NUCLEOTIDE SEQUENCE [LARGE SCALE GENOMIC DNA]</scope>
    <source>
        <strain evidence="2 3">FJAT-52054</strain>
    </source>
</reference>
<dbReference type="Gene3D" id="3.90.226.10">
    <property type="entry name" value="2-enoyl-CoA Hydratase, Chain A, domain 1"/>
    <property type="match status" value="1"/>
</dbReference>
<dbReference type="PANTHER" id="PTHR11941:SF27">
    <property type="entry name" value="ETHYLMALONYL-COA DECARBOXYLASE"/>
    <property type="match status" value="1"/>
</dbReference>
<evidence type="ECO:0000256" key="1">
    <source>
        <dbReference type="ARBA" id="ARBA00023239"/>
    </source>
</evidence>
<keyword evidence="3" id="KW-1185">Reference proteome</keyword>
<gene>
    <name evidence="2" type="ORF">WCV65_09275</name>
</gene>
<dbReference type="CDD" id="cd06558">
    <property type="entry name" value="crotonase-like"/>
    <property type="match status" value="1"/>
</dbReference>
<keyword evidence="1" id="KW-0456">Lyase</keyword>
<evidence type="ECO:0000313" key="2">
    <source>
        <dbReference type="EMBL" id="WXB98647.1"/>
    </source>
</evidence>
<sequence length="255" mass="28481">MENKVLVSDVGDGMIEVRLNRAEKRNAIDFGVMEELEAFLDQYEQDDQVRGLILTGSGDAAFCSGGDLSAFHSLKTEEESFRMLHRMGKILYRFAMFPAPVCALINGTAVGGGCELAMAADIRYAKKGIRMGFIQGTLSITTGWGGGSLLMERVDSSKAIGLLCSANIYGAHELLQKGVLDEILPEPIFQEEGVQYIKTMLAKNPAVTRAYKTIQVRKLKSSQLWERMEEEIRQCARLWGKEEHHHAVDLFFKRK</sequence>